<evidence type="ECO:0000256" key="3">
    <source>
        <dbReference type="ARBA" id="ARBA00015701"/>
    </source>
</evidence>
<dbReference type="GO" id="GO:0004483">
    <property type="term" value="F:methyltransferase cap1 activity"/>
    <property type="evidence" value="ECO:0007669"/>
    <property type="project" value="UniProtKB-EC"/>
</dbReference>
<dbReference type="GO" id="GO:0003746">
    <property type="term" value="F:translation elongation factor activity"/>
    <property type="evidence" value="ECO:0007669"/>
    <property type="project" value="UniProtKB-KW"/>
</dbReference>
<protein>
    <recommendedName>
        <fullName evidence="3">Cap-specific mRNA (nucleoside-2'-O-)-methyltransferase</fullName>
        <ecNumber evidence="2">2.1.1.57</ecNumber>
    </recommendedName>
</protein>
<evidence type="ECO:0000256" key="5">
    <source>
        <dbReference type="ARBA" id="ARBA00022917"/>
    </source>
</evidence>
<dbReference type="InterPro" id="IPR025804">
    <property type="entry name" value="Pox/kineto_cap_MeTfrase"/>
</dbReference>
<evidence type="ECO:0000256" key="2">
    <source>
        <dbReference type="ARBA" id="ARBA00011923"/>
    </source>
</evidence>
<dbReference type="GO" id="GO:0006370">
    <property type="term" value="P:7-methylguanosine mRNA capping"/>
    <property type="evidence" value="ECO:0007669"/>
    <property type="project" value="InterPro"/>
</dbReference>
<evidence type="ECO:0000256" key="6">
    <source>
        <dbReference type="ARBA" id="ARBA00034661"/>
    </source>
</evidence>
<dbReference type="Gene3D" id="3.40.50.150">
    <property type="entry name" value="Vaccinia Virus protein VP39"/>
    <property type="match status" value="1"/>
</dbReference>
<evidence type="ECO:0000256" key="4">
    <source>
        <dbReference type="ARBA" id="ARBA00022768"/>
    </source>
</evidence>
<evidence type="ECO:0000313" key="8">
    <source>
        <dbReference type="EMBL" id="CCC95086.1"/>
    </source>
</evidence>
<comment type="subcellular location">
    <subcellularLocation>
        <location evidence="1">Virion</location>
    </subcellularLocation>
</comment>
<proteinExistence type="predicted"/>
<keyword evidence="5" id="KW-0648">Protein biosynthesis</keyword>
<dbReference type="FunFam" id="3.40.50.150:FF:000744">
    <property type="entry name" value="Poly A polymerase regulatory subunit, putative"/>
    <property type="match status" value="1"/>
</dbReference>
<comment type="subunit">
    <text evidence="7">Interacts with poly(A) polymerase catalytic subunit OPG063. Interacts with OPG109 and OPG123; these interactions might help linking transcription to capping and polyadenylation.</text>
</comment>
<dbReference type="VEuPathDB" id="TriTrypDB:TcIL3000.11.4920"/>
<dbReference type="AlphaFoldDB" id="G0V0B6"/>
<sequence>MNFPAGRILTDGFPRRTYRPSDSNKLEDLVIKGLHFGQRKLLLSEIEFLTAYLQHRKVSARPLLVVYAGAANGSHLPFLFQLFGAIRFILIDPAPFCGAVREISLDTNGPILELVEGYCTDELCERLLTEHGDVYDIVLVSDIRSGSPAKQTNKENTAMVMRDNEMQRSWCWSLNAKAALLKFHPPYPPCRDTASPHYDATDDTPEIIEYLDGTRLFGVWAPKSSSELRLCVQGPFERGSSAALRQYDCTEHEEQCYFYNTDNRYARDCNAEKDILTRYLLAYPSDRWSGPEALSKEISVFLRFPLFLPLDPSFTENNARWVTLLYSTRDSSSLQLFSKLRCELTYEAMLGLVKEWSSATTIPVGVKIGGIELTADFWKAVVTGDLGEAYSFPTIRWRFSRHFFLGKRGRTLAQQSV</sequence>
<keyword evidence="4" id="KW-0251">Elongation factor</keyword>
<dbReference type="InterPro" id="IPR000176">
    <property type="entry name" value="mRNA_MeTrfase-like"/>
</dbReference>
<evidence type="ECO:0000256" key="7">
    <source>
        <dbReference type="ARBA" id="ARBA00046511"/>
    </source>
</evidence>
<dbReference type="PROSITE" id="PS51612">
    <property type="entry name" value="SAM_MT_2O_PK"/>
    <property type="match status" value="1"/>
</dbReference>
<organism evidence="8">
    <name type="scientific">Trypanosoma congolense (strain IL3000)</name>
    <dbReference type="NCBI Taxonomy" id="1068625"/>
    <lineage>
        <taxon>Eukaryota</taxon>
        <taxon>Discoba</taxon>
        <taxon>Euglenozoa</taxon>
        <taxon>Kinetoplastea</taxon>
        <taxon>Metakinetoplastina</taxon>
        <taxon>Trypanosomatida</taxon>
        <taxon>Trypanosomatidae</taxon>
        <taxon>Trypanosoma</taxon>
        <taxon>Nannomonas</taxon>
    </lineage>
</organism>
<dbReference type="Pfam" id="PF01358">
    <property type="entry name" value="PARP_regulatory"/>
    <property type="match status" value="1"/>
</dbReference>
<dbReference type="EMBL" id="HE575324">
    <property type="protein sequence ID" value="CCC95086.1"/>
    <property type="molecule type" value="Genomic_DNA"/>
</dbReference>
<accession>G0V0B6</accession>
<evidence type="ECO:0000256" key="1">
    <source>
        <dbReference type="ARBA" id="ARBA00004328"/>
    </source>
</evidence>
<comment type="function">
    <text evidence="6">Displays methyltransferase, positive regulation of the poly(A) polymerase and transcription elongation activities. Involved in the modification of both mRNA ends and in intermediate and late gene positive transcription elongation. At the mRNAs 5' end, methylates the ribose 2' OH group of the first transcribed nucleotide, thereby producing a 2'-O-methylpurine cap. At the 3' end, functions as a processivity factor which stimulates the activity of the viral poly(A) polymerase OPG063 that creates mRNA's poly(A) tail. In the presence of OPG102, OPG063 does not dissociate from the RNA allowing tail elongation to around 250 adenylates.</text>
</comment>
<dbReference type="CDD" id="cd20760">
    <property type="entry name" value="capping_2-OMTase_Mimiviridae"/>
    <property type="match status" value="1"/>
</dbReference>
<gene>
    <name evidence="8" type="ORF">TCIL3000_11_4920</name>
</gene>
<dbReference type="SUPFAM" id="SSF53335">
    <property type="entry name" value="S-adenosyl-L-methionine-dependent methyltransferases"/>
    <property type="match status" value="1"/>
</dbReference>
<reference evidence="8" key="1">
    <citation type="journal article" date="2012" name="Proc. Natl. Acad. Sci. U.S.A.">
        <title>Antigenic diversity is generated by distinct evolutionary mechanisms in African trypanosome species.</title>
        <authorList>
            <person name="Jackson A.P."/>
            <person name="Berry A."/>
            <person name="Aslett M."/>
            <person name="Allison H.C."/>
            <person name="Burton P."/>
            <person name="Vavrova-Anderson J."/>
            <person name="Brown R."/>
            <person name="Browne H."/>
            <person name="Corton N."/>
            <person name="Hauser H."/>
            <person name="Gamble J."/>
            <person name="Gilderthorp R."/>
            <person name="Marcello L."/>
            <person name="McQuillan J."/>
            <person name="Otto T.D."/>
            <person name="Quail M.A."/>
            <person name="Sanders M.J."/>
            <person name="van Tonder A."/>
            <person name="Ginger M.L."/>
            <person name="Field M.C."/>
            <person name="Barry J.D."/>
            <person name="Hertz-Fowler C."/>
            <person name="Berriman M."/>
        </authorList>
    </citation>
    <scope>NUCLEOTIDE SEQUENCE</scope>
    <source>
        <strain evidence="8">IL3000</strain>
    </source>
</reference>
<name>G0V0B6_TRYCI</name>
<dbReference type="EC" id="2.1.1.57" evidence="2"/>
<dbReference type="InterPro" id="IPR029063">
    <property type="entry name" value="SAM-dependent_MTases_sf"/>
</dbReference>